<feature type="region of interest" description="Disordered" evidence="1">
    <location>
        <begin position="37"/>
        <end position="72"/>
    </location>
</feature>
<accession>A0AAE1PX99</accession>
<evidence type="ECO:0000313" key="2">
    <source>
        <dbReference type="EMBL" id="KAK4314722.1"/>
    </source>
</evidence>
<sequence length="89" mass="9218">MGSSGPKLTVAKGTINAVTVGTSSTLTLPCNAQANPAPMFRAPPFPQAPAGTSSPRLPSKEKHFTDDKEEGSNVALFCSVQASPVPEHR</sequence>
<dbReference type="Proteomes" id="UP001292094">
    <property type="component" value="Unassembled WGS sequence"/>
</dbReference>
<keyword evidence="3" id="KW-1185">Reference proteome</keyword>
<proteinExistence type="predicted"/>
<gene>
    <name evidence="2" type="ORF">Pmani_014003</name>
</gene>
<organism evidence="2 3">
    <name type="scientific">Petrolisthes manimaculis</name>
    <dbReference type="NCBI Taxonomy" id="1843537"/>
    <lineage>
        <taxon>Eukaryota</taxon>
        <taxon>Metazoa</taxon>
        <taxon>Ecdysozoa</taxon>
        <taxon>Arthropoda</taxon>
        <taxon>Crustacea</taxon>
        <taxon>Multicrustacea</taxon>
        <taxon>Malacostraca</taxon>
        <taxon>Eumalacostraca</taxon>
        <taxon>Eucarida</taxon>
        <taxon>Decapoda</taxon>
        <taxon>Pleocyemata</taxon>
        <taxon>Anomura</taxon>
        <taxon>Galatheoidea</taxon>
        <taxon>Porcellanidae</taxon>
        <taxon>Petrolisthes</taxon>
    </lineage>
</organism>
<comment type="caution">
    <text evidence="2">The sequence shown here is derived from an EMBL/GenBank/DDBJ whole genome shotgun (WGS) entry which is preliminary data.</text>
</comment>
<name>A0AAE1PX99_9EUCA</name>
<protein>
    <submittedName>
        <fullName evidence="2">Uncharacterized protein</fullName>
    </submittedName>
</protein>
<dbReference type="EMBL" id="JAWZYT010001191">
    <property type="protein sequence ID" value="KAK4314722.1"/>
    <property type="molecule type" value="Genomic_DNA"/>
</dbReference>
<reference evidence="2" key="1">
    <citation type="submission" date="2023-11" db="EMBL/GenBank/DDBJ databases">
        <title>Genome assemblies of two species of porcelain crab, Petrolisthes cinctipes and Petrolisthes manimaculis (Anomura: Porcellanidae).</title>
        <authorList>
            <person name="Angst P."/>
        </authorList>
    </citation>
    <scope>NUCLEOTIDE SEQUENCE</scope>
    <source>
        <strain evidence="2">PB745_02</strain>
        <tissue evidence="2">Gill</tissue>
    </source>
</reference>
<evidence type="ECO:0000313" key="3">
    <source>
        <dbReference type="Proteomes" id="UP001292094"/>
    </source>
</evidence>
<dbReference type="AlphaFoldDB" id="A0AAE1PX99"/>
<evidence type="ECO:0000256" key="1">
    <source>
        <dbReference type="SAM" id="MobiDB-lite"/>
    </source>
</evidence>